<protein>
    <recommendedName>
        <fullName evidence="4">DUF2800 domain-containing protein</fullName>
    </recommendedName>
</protein>
<dbReference type="Proteomes" id="UP000741863">
    <property type="component" value="Unassembled WGS sequence"/>
</dbReference>
<dbReference type="InterPro" id="IPR021229">
    <property type="entry name" value="DUF2800"/>
</dbReference>
<keyword evidence="3" id="KW-1185">Reference proteome</keyword>
<dbReference type="InterPro" id="IPR011604">
    <property type="entry name" value="PDDEXK-like_dom_sf"/>
</dbReference>
<dbReference type="Pfam" id="PF10926">
    <property type="entry name" value="DUF2800"/>
    <property type="match status" value="1"/>
</dbReference>
<accession>A0ABS2P769</accession>
<dbReference type="EMBL" id="JAFBEC010000001">
    <property type="protein sequence ID" value="MBM7631127.1"/>
    <property type="molecule type" value="Genomic_DNA"/>
</dbReference>
<sequence>MIAEQGHAARAHALLSASGAVRWLNCPPSARLEEGFADTTSDHAKIGTLAHEIAEIKLHKQYTAGFGQKKYDAALAEFVEHGLYDEEMLEHTDAYLNVIKDIVKRLGGKPHVAIEQRVSYDKYAPEGFGTSDTIVVGDNAMYVVDFKYGTGVPVSAEDNPQAKLYALGAYEMYGFLSQIDEVHMVIVQPRLFDEPSHWSISTTDLLSWGESIKPVAEQAFKGEGTFNPGEHCGFCRARFQCRARAEQFSPLKDFGDPKPKPDLMTHEEVGKALEIGKHLAPWVKDLEKFALSESLNGKEVPGFKAVHGRGSRAFVDQDKAFEHLQNNGYDESVLYDKKPLSVAQLEKMLGKKDYRKLLEEEKHVENSPGKPTLAPESDKRVAITHAPAASEDFQ</sequence>
<evidence type="ECO:0000313" key="3">
    <source>
        <dbReference type="Proteomes" id="UP000741863"/>
    </source>
</evidence>
<gene>
    <name evidence="2" type="ORF">JOD17_000218</name>
</gene>
<dbReference type="RefSeq" id="WP_239575093.1">
    <property type="nucleotide sequence ID" value="NZ_JAFBEC010000001.1"/>
</dbReference>
<comment type="caution">
    <text evidence="2">The sequence shown here is derived from an EMBL/GenBank/DDBJ whole genome shotgun (WGS) entry which is preliminary data.</text>
</comment>
<feature type="region of interest" description="Disordered" evidence="1">
    <location>
        <begin position="360"/>
        <end position="394"/>
    </location>
</feature>
<reference evidence="2 3" key="1">
    <citation type="submission" date="2021-01" db="EMBL/GenBank/DDBJ databases">
        <title>Genomic Encyclopedia of Type Strains, Phase IV (KMG-IV): sequencing the most valuable type-strain genomes for metagenomic binning, comparative biology and taxonomic classification.</title>
        <authorList>
            <person name="Goeker M."/>
        </authorList>
    </citation>
    <scope>NUCLEOTIDE SEQUENCE [LARGE SCALE GENOMIC DNA]</scope>
    <source>
        <strain evidence="2 3">DSM 25540</strain>
    </source>
</reference>
<evidence type="ECO:0008006" key="4">
    <source>
        <dbReference type="Google" id="ProtNLM"/>
    </source>
</evidence>
<proteinExistence type="predicted"/>
<evidence type="ECO:0000313" key="2">
    <source>
        <dbReference type="EMBL" id="MBM7631127.1"/>
    </source>
</evidence>
<name>A0ABS2P769_9BACL</name>
<organism evidence="2 3">
    <name type="scientific">Geomicrobium sediminis</name>
    <dbReference type="NCBI Taxonomy" id="1347788"/>
    <lineage>
        <taxon>Bacteria</taxon>
        <taxon>Bacillati</taxon>
        <taxon>Bacillota</taxon>
        <taxon>Bacilli</taxon>
        <taxon>Bacillales</taxon>
        <taxon>Geomicrobium</taxon>
    </lineage>
</organism>
<dbReference type="Gene3D" id="3.90.320.10">
    <property type="match status" value="1"/>
</dbReference>
<evidence type="ECO:0000256" key="1">
    <source>
        <dbReference type="SAM" id="MobiDB-lite"/>
    </source>
</evidence>